<name>A0AAE3XW83_VARPD</name>
<sequence>MKTLSKGVSGEKQERRLNSPSGRFMATVLDPLPQHRLRRCHRESTAQGCAHEKYPVFHFDPSLIDFLLRSSPLLAGSYIEKSCYDYSVSD</sequence>
<feature type="region of interest" description="Disordered" evidence="1">
    <location>
        <begin position="1"/>
        <end position="23"/>
    </location>
</feature>
<evidence type="ECO:0000256" key="1">
    <source>
        <dbReference type="SAM" id="MobiDB-lite"/>
    </source>
</evidence>
<dbReference type="Proteomes" id="UP001184828">
    <property type="component" value="Unassembled WGS sequence"/>
</dbReference>
<accession>A0AAE3XW83</accession>
<comment type="caution">
    <text evidence="2">The sequence shown here is derived from an EMBL/GenBank/DDBJ whole genome shotgun (WGS) entry which is preliminary data.</text>
</comment>
<evidence type="ECO:0000313" key="3">
    <source>
        <dbReference type="Proteomes" id="UP001184828"/>
    </source>
</evidence>
<dbReference type="AlphaFoldDB" id="A0AAE3XW83"/>
<dbReference type="EMBL" id="JAVDQZ010000004">
    <property type="protein sequence ID" value="MDR6426718.1"/>
    <property type="molecule type" value="Genomic_DNA"/>
</dbReference>
<organism evidence="2 3">
    <name type="scientific">Variovorax paradoxus</name>
    <dbReference type="NCBI Taxonomy" id="34073"/>
    <lineage>
        <taxon>Bacteria</taxon>
        <taxon>Pseudomonadati</taxon>
        <taxon>Pseudomonadota</taxon>
        <taxon>Betaproteobacteria</taxon>
        <taxon>Burkholderiales</taxon>
        <taxon>Comamonadaceae</taxon>
        <taxon>Variovorax</taxon>
    </lineage>
</organism>
<reference evidence="2" key="1">
    <citation type="submission" date="2023-07" db="EMBL/GenBank/DDBJ databases">
        <title>Sorghum-associated microbial communities from plants grown in Nebraska, USA.</title>
        <authorList>
            <person name="Schachtman D."/>
        </authorList>
    </citation>
    <scope>NUCLEOTIDE SEQUENCE</scope>
    <source>
        <strain evidence="2">DS2114</strain>
    </source>
</reference>
<proteinExistence type="predicted"/>
<gene>
    <name evidence="2" type="ORF">J2738_002856</name>
</gene>
<evidence type="ECO:0000313" key="2">
    <source>
        <dbReference type="EMBL" id="MDR6426718.1"/>
    </source>
</evidence>
<protein>
    <submittedName>
        <fullName evidence="2">Uncharacterized protein</fullName>
    </submittedName>
</protein>